<reference evidence="3" key="1">
    <citation type="submission" date="2021-03" db="EMBL/GenBank/DDBJ databases">
        <authorList>
            <person name="Tagirdzhanova G."/>
        </authorList>
    </citation>
    <scope>NUCLEOTIDE SEQUENCE</scope>
</reference>
<organism evidence="3 4">
    <name type="scientific">Heterodermia speciosa</name>
    <dbReference type="NCBI Taxonomy" id="116794"/>
    <lineage>
        <taxon>Eukaryota</taxon>
        <taxon>Fungi</taxon>
        <taxon>Dikarya</taxon>
        <taxon>Ascomycota</taxon>
        <taxon>Pezizomycotina</taxon>
        <taxon>Lecanoromycetes</taxon>
        <taxon>OSLEUM clade</taxon>
        <taxon>Lecanoromycetidae</taxon>
        <taxon>Caliciales</taxon>
        <taxon>Physciaceae</taxon>
        <taxon>Heterodermia</taxon>
    </lineage>
</organism>
<dbReference type="EMBL" id="CAJPDS010000059">
    <property type="protein sequence ID" value="CAF9931479.1"/>
    <property type="molecule type" value="Genomic_DNA"/>
</dbReference>
<feature type="transmembrane region" description="Helical" evidence="2">
    <location>
        <begin position="16"/>
        <end position="38"/>
    </location>
</feature>
<dbReference type="OrthoDB" id="2126185at2759"/>
<feature type="compositionally biased region" description="Polar residues" evidence="1">
    <location>
        <begin position="106"/>
        <end position="115"/>
    </location>
</feature>
<feature type="transmembrane region" description="Helical" evidence="2">
    <location>
        <begin position="179"/>
        <end position="198"/>
    </location>
</feature>
<protein>
    <submittedName>
        <fullName evidence="3">Uncharacterized protein</fullName>
    </submittedName>
</protein>
<keyword evidence="2" id="KW-0472">Membrane</keyword>
<name>A0A8H3IXU2_9LECA</name>
<proteinExistence type="predicted"/>
<dbReference type="AlphaFoldDB" id="A0A8H3IXU2"/>
<evidence type="ECO:0000313" key="3">
    <source>
        <dbReference type="EMBL" id="CAF9931479.1"/>
    </source>
</evidence>
<keyword evidence="4" id="KW-1185">Reference proteome</keyword>
<sequence length="258" mass="28203">MSIPHPNPPPLNLTGALIFTSYIFVALFLSAFIGWNLWSAYRAFTPSYLFSIHTRLRTCRRLQVPHLWAYFALGQILPISFVQNLFAIAVLLSPSPSTSSHPDAKSTPSTTSSNESKSEAPPFIRNNSAPDAIPRALFYALLFIIPLSVDTPVFIPVILAVRLLLFVPLLLPSARAPSYRPAVVFIVPMLASSIAFIVENGLGNLLRRMKADPRWGYEVSAAVIKTVASAVNDNHAVQALGWDAVISMASGLVWYLAA</sequence>
<keyword evidence="2" id="KW-0812">Transmembrane</keyword>
<accession>A0A8H3IXU2</accession>
<evidence type="ECO:0000256" key="1">
    <source>
        <dbReference type="SAM" id="MobiDB-lite"/>
    </source>
</evidence>
<comment type="caution">
    <text evidence="3">The sequence shown here is derived from an EMBL/GenBank/DDBJ whole genome shotgun (WGS) entry which is preliminary data.</text>
</comment>
<evidence type="ECO:0000256" key="2">
    <source>
        <dbReference type="SAM" id="Phobius"/>
    </source>
</evidence>
<feature type="region of interest" description="Disordered" evidence="1">
    <location>
        <begin position="95"/>
        <end position="126"/>
    </location>
</feature>
<dbReference type="Proteomes" id="UP000664521">
    <property type="component" value="Unassembled WGS sequence"/>
</dbReference>
<feature type="transmembrane region" description="Helical" evidence="2">
    <location>
        <begin position="239"/>
        <end position="257"/>
    </location>
</feature>
<evidence type="ECO:0000313" key="4">
    <source>
        <dbReference type="Proteomes" id="UP000664521"/>
    </source>
</evidence>
<gene>
    <name evidence="3" type="ORF">HETSPECPRED_007884</name>
</gene>
<feature type="transmembrane region" description="Helical" evidence="2">
    <location>
        <begin position="136"/>
        <end position="167"/>
    </location>
</feature>
<feature type="transmembrane region" description="Helical" evidence="2">
    <location>
        <begin position="67"/>
        <end position="92"/>
    </location>
</feature>
<keyword evidence="2" id="KW-1133">Transmembrane helix</keyword>